<gene>
    <name evidence="6" type="ORF">GJ744_002412</name>
</gene>
<evidence type="ECO:0000256" key="4">
    <source>
        <dbReference type="SAM" id="Phobius"/>
    </source>
</evidence>
<feature type="transmembrane region" description="Helical" evidence="4">
    <location>
        <begin position="70"/>
        <end position="90"/>
    </location>
</feature>
<evidence type="ECO:0000259" key="5">
    <source>
        <dbReference type="PROSITE" id="PS50850"/>
    </source>
</evidence>
<dbReference type="GO" id="GO:0022857">
    <property type="term" value="F:transmembrane transporter activity"/>
    <property type="evidence" value="ECO:0007669"/>
    <property type="project" value="InterPro"/>
</dbReference>
<keyword evidence="4" id="KW-0812">Transmembrane</keyword>
<dbReference type="InterPro" id="IPR011701">
    <property type="entry name" value="MFS"/>
</dbReference>
<feature type="transmembrane region" description="Helical" evidence="4">
    <location>
        <begin position="221"/>
        <end position="241"/>
    </location>
</feature>
<sequence>MADLERNYPLPDAKPTHLADDSSSNDSGYKPLDLPSTVPPVELTVEKQPPAQEPPPNGGFNAWLQVLGSFFLFFNSWGTVNAFGVFQTYYETNLLQDESPSNVSWIGSIQAFLLLVVGVITGPAYDAGYFRTLICLGAFLIPFGFMMTSLSTEYWQIMLAQGVLIGLGNGCLFVPSIAILPQYFTTRKALANGIAASGSSLGGVIYPIVFRQLYPRIGFPWATRVLGFISLFTILISVAVMRLRVVPKQKRALLELSAFKELPYTIFCIAMFFGFIGFYGPVYYLQPYAINMGITDENLGFYLLPILNAASIAGRILPNFLTDKAGPLNILIPASLASGILALCWIGIRNLPGIIVFAILYGFFSGGFVSLPPVALTSLTPDLRTLGTRMGQSFFVASLGLLIGSPVAGEIVNKTGGYLGLQLFSGLAICLTGILLIYTRFIMVGLKVKTKV</sequence>
<dbReference type="PANTHER" id="PTHR11360:SF280">
    <property type="entry name" value="MONOCARBOXYLATE TRANSPORTER, PUTATIVE (AFU_ORTHOLOGUE AFUA_1G05170)-RELATED"/>
    <property type="match status" value="1"/>
</dbReference>
<reference evidence="6" key="1">
    <citation type="submission" date="2020-02" db="EMBL/GenBank/DDBJ databases">
        <authorList>
            <person name="Palmer J.M."/>
        </authorList>
    </citation>
    <scope>NUCLEOTIDE SEQUENCE</scope>
    <source>
        <strain evidence="6">EPUS1.4</strain>
        <tissue evidence="6">Thallus</tissue>
    </source>
</reference>
<feature type="transmembrane region" description="Helical" evidence="4">
    <location>
        <begin position="154"/>
        <end position="177"/>
    </location>
</feature>
<dbReference type="OrthoDB" id="6509908at2759"/>
<feature type="transmembrane region" description="Helical" evidence="4">
    <location>
        <begin position="262"/>
        <end position="279"/>
    </location>
</feature>
<feature type="transmembrane region" description="Helical" evidence="4">
    <location>
        <begin position="189"/>
        <end position="209"/>
    </location>
</feature>
<feature type="transmembrane region" description="Helical" evidence="4">
    <location>
        <begin position="394"/>
        <end position="412"/>
    </location>
</feature>
<dbReference type="GO" id="GO:0016020">
    <property type="term" value="C:membrane"/>
    <property type="evidence" value="ECO:0007669"/>
    <property type="project" value="UniProtKB-SubCell"/>
</dbReference>
<dbReference type="Pfam" id="PF07690">
    <property type="entry name" value="MFS_1"/>
    <property type="match status" value="1"/>
</dbReference>
<evidence type="ECO:0000256" key="3">
    <source>
        <dbReference type="SAM" id="MobiDB-lite"/>
    </source>
</evidence>
<protein>
    <recommendedName>
        <fullName evidence="5">Major facilitator superfamily (MFS) profile domain-containing protein</fullName>
    </recommendedName>
</protein>
<evidence type="ECO:0000256" key="1">
    <source>
        <dbReference type="ARBA" id="ARBA00004141"/>
    </source>
</evidence>
<keyword evidence="4" id="KW-0472">Membrane</keyword>
<dbReference type="EMBL" id="JAACFV010000140">
    <property type="protein sequence ID" value="KAF7504355.1"/>
    <property type="molecule type" value="Genomic_DNA"/>
</dbReference>
<organism evidence="6 7">
    <name type="scientific">Endocarpon pusillum</name>
    <dbReference type="NCBI Taxonomy" id="364733"/>
    <lineage>
        <taxon>Eukaryota</taxon>
        <taxon>Fungi</taxon>
        <taxon>Dikarya</taxon>
        <taxon>Ascomycota</taxon>
        <taxon>Pezizomycotina</taxon>
        <taxon>Eurotiomycetes</taxon>
        <taxon>Chaetothyriomycetidae</taxon>
        <taxon>Verrucariales</taxon>
        <taxon>Verrucariaceae</taxon>
        <taxon>Endocarpon</taxon>
    </lineage>
</organism>
<feature type="transmembrane region" description="Helical" evidence="4">
    <location>
        <begin position="102"/>
        <end position="121"/>
    </location>
</feature>
<keyword evidence="4" id="KW-1133">Transmembrane helix</keyword>
<comment type="similarity">
    <text evidence="2">Belongs to the major facilitator superfamily. Monocarboxylate porter (TC 2.A.1.13) family.</text>
</comment>
<comment type="subcellular location">
    <subcellularLocation>
        <location evidence="1">Membrane</location>
        <topology evidence="1">Multi-pass membrane protein</topology>
    </subcellularLocation>
</comment>
<dbReference type="PANTHER" id="PTHR11360">
    <property type="entry name" value="MONOCARBOXYLATE TRANSPORTER"/>
    <property type="match status" value="1"/>
</dbReference>
<dbReference type="InterPro" id="IPR020846">
    <property type="entry name" value="MFS_dom"/>
</dbReference>
<dbReference type="CDD" id="cd17352">
    <property type="entry name" value="MFS_MCT_SLC16"/>
    <property type="match status" value="1"/>
</dbReference>
<comment type="caution">
    <text evidence="6">The sequence shown here is derived from an EMBL/GenBank/DDBJ whole genome shotgun (WGS) entry which is preliminary data.</text>
</comment>
<dbReference type="InterPro" id="IPR050327">
    <property type="entry name" value="Proton-linked_MCT"/>
</dbReference>
<feature type="transmembrane region" description="Helical" evidence="4">
    <location>
        <begin position="418"/>
        <end position="439"/>
    </location>
</feature>
<dbReference type="Gene3D" id="1.20.1250.20">
    <property type="entry name" value="MFS general substrate transporter like domains"/>
    <property type="match status" value="2"/>
</dbReference>
<feature type="domain" description="Major facilitator superfamily (MFS) profile" evidence="5">
    <location>
        <begin position="61"/>
        <end position="451"/>
    </location>
</feature>
<feature type="transmembrane region" description="Helical" evidence="4">
    <location>
        <begin position="354"/>
        <end position="374"/>
    </location>
</feature>
<feature type="transmembrane region" description="Helical" evidence="4">
    <location>
        <begin position="128"/>
        <end position="148"/>
    </location>
</feature>
<proteinExistence type="inferred from homology"/>
<keyword evidence="7" id="KW-1185">Reference proteome</keyword>
<dbReference type="AlphaFoldDB" id="A0A8H7E0H7"/>
<dbReference type="SUPFAM" id="SSF103473">
    <property type="entry name" value="MFS general substrate transporter"/>
    <property type="match status" value="1"/>
</dbReference>
<evidence type="ECO:0000313" key="6">
    <source>
        <dbReference type="EMBL" id="KAF7504355.1"/>
    </source>
</evidence>
<accession>A0A8H7E0H7</accession>
<feature type="region of interest" description="Disordered" evidence="3">
    <location>
        <begin position="1"/>
        <end position="37"/>
    </location>
</feature>
<evidence type="ECO:0000313" key="7">
    <source>
        <dbReference type="Proteomes" id="UP000606974"/>
    </source>
</evidence>
<dbReference type="Proteomes" id="UP000606974">
    <property type="component" value="Unassembled WGS sequence"/>
</dbReference>
<evidence type="ECO:0000256" key="2">
    <source>
        <dbReference type="ARBA" id="ARBA00006727"/>
    </source>
</evidence>
<dbReference type="InterPro" id="IPR036259">
    <property type="entry name" value="MFS_trans_sf"/>
</dbReference>
<feature type="transmembrane region" description="Helical" evidence="4">
    <location>
        <begin position="330"/>
        <end position="348"/>
    </location>
</feature>
<name>A0A8H7E0H7_9EURO</name>
<dbReference type="PROSITE" id="PS50850">
    <property type="entry name" value="MFS"/>
    <property type="match status" value="1"/>
</dbReference>
<feature type="transmembrane region" description="Helical" evidence="4">
    <location>
        <begin position="299"/>
        <end position="318"/>
    </location>
</feature>